<evidence type="ECO:0000313" key="4">
    <source>
        <dbReference type="Proteomes" id="UP000553963"/>
    </source>
</evidence>
<dbReference type="Proteomes" id="UP000553963">
    <property type="component" value="Unassembled WGS sequence"/>
</dbReference>
<keyword evidence="2" id="KW-1133">Transmembrane helix</keyword>
<keyword evidence="4" id="KW-1185">Reference proteome</keyword>
<keyword evidence="2" id="KW-0472">Membrane</keyword>
<feature type="compositionally biased region" description="Low complexity" evidence="1">
    <location>
        <begin position="93"/>
        <end position="103"/>
    </location>
</feature>
<feature type="region of interest" description="Disordered" evidence="1">
    <location>
        <begin position="80"/>
        <end position="117"/>
    </location>
</feature>
<dbReference type="RefSeq" id="WP_183397537.1">
    <property type="nucleotide sequence ID" value="NZ_JACIDS010000001.1"/>
</dbReference>
<sequence>MLWIGLFIVGVFGVLAGVIPLILNGARAGSIVTLAFGLALLVSGTVGVVARPDLVALRLPRIVLGGGDEPAPTPVAVVKTTDSLPAPDEPAKAEPAAPAASSDAPKDESQMAPAKLPEPVTVTTTKVVGVEPEPMANQSAQLPDAGNAEISAAPAAPAAPAQPNDAEALAALVPQQPRDEAAFTKVVTAARQEYEGANFDDRAALQSGRAAAICGAVKGPAVQNWVGRIKEIDKDAGGRTIVTVSLPDGTLVKTWNNAMSDIEDKTLIVAGTPLATAFAKLAQGDAIRFSGTFFNDEPDCFRSSRLSLDQSMTEPSFLFRFNDVEKL</sequence>
<feature type="transmembrane region" description="Helical" evidence="2">
    <location>
        <begin position="6"/>
        <end position="24"/>
    </location>
</feature>
<evidence type="ECO:0000313" key="3">
    <source>
        <dbReference type="EMBL" id="MBB3929927.1"/>
    </source>
</evidence>
<gene>
    <name evidence="3" type="ORF">GGR25_000946</name>
</gene>
<feature type="transmembrane region" description="Helical" evidence="2">
    <location>
        <begin position="31"/>
        <end position="50"/>
    </location>
</feature>
<dbReference type="EMBL" id="JACIDS010000001">
    <property type="protein sequence ID" value="MBB3929927.1"/>
    <property type="molecule type" value="Genomic_DNA"/>
</dbReference>
<protein>
    <submittedName>
        <fullName evidence="3">Uncharacterized protein</fullName>
    </submittedName>
</protein>
<reference evidence="3 4" key="1">
    <citation type="submission" date="2020-08" db="EMBL/GenBank/DDBJ databases">
        <title>Genomic Encyclopedia of Type Strains, Phase IV (KMG-IV): sequencing the most valuable type-strain genomes for metagenomic binning, comparative biology and taxonomic classification.</title>
        <authorList>
            <person name="Goeker M."/>
        </authorList>
    </citation>
    <scope>NUCLEOTIDE SEQUENCE [LARGE SCALE GENOMIC DNA]</scope>
    <source>
        <strain evidence="3 4">DSM 25966</strain>
    </source>
</reference>
<accession>A0A840ALL9</accession>
<evidence type="ECO:0000256" key="1">
    <source>
        <dbReference type="SAM" id="MobiDB-lite"/>
    </source>
</evidence>
<name>A0A840ALL9_9HYPH</name>
<dbReference type="AlphaFoldDB" id="A0A840ALL9"/>
<keyword evidence="2" id="KW-0812">Transmembrane</keyword>
<evidence type="ECO:0000256" key="2">
    <source>
        <dbReference type="SAM" id="Phobius"/>
    </source>
</evidence>
<organism evidence="3 4">
    <name type="scientific">Kaistia hirudinis</name>
    <dbReference type="NCBI Taxonomy" id="1293440"/>
    <lineage>
        <taxon>Bacteria</taxon>
        <taxon>Pseudomonadati</taxon>
        <taxon>Pseudomonadota</taxon>
        <taxon>Alphaproteobacteria</taxon>
        <taxon>Hyphomicrobiales</taxon>
        <taxon>Kaistiaceae</taxon>
        <taxon>Kaistia</taxon>
    </lineage>
</organism>
<proteinExistence type="predicted"/>
<comment type="caution">
    <text evidence="3">The sequence shown here is derived from an EMBL/GenBank/DDBJ whole genome shotgun (WGS) entry which is preliminary data.</text>
</comment>